<keyword evidence="2" id="KW-1185">Reference proteome</keyword>
<evidence type="ECO:0000313" key="1">
    <source>
        <dbReference type="EMBL" id="KAI4372860.1"/>
    </source>
</evidence>
<dbReference type="Proteomes" id="UP001057402">
    <property type="component" value="Chromosome 4"/>
</dbReference>
<organism evidence="1 2">
    <name type="scientific">Melastoma candidum</name>
    <dbReference type="NCBI Taxonomy" id="119954"/>
    <lineage>
        <taxon>Eukaryota</taxon>
        <taxon>Viridiplantae</taxon>
        <taxon>Streptophyta</taxon>
        <taxon>Embryophyta</taxon>
        <taxon>Tracheophyta</taxon>
        <taxon>Spermatophyta</taxon>
        <taxon>Magnoliopsida</taxon>
        <taxon>eudicotyledons</taxon>
        <taxon>Gunneridae</taxon>
        <taxon>Pentapetalae</taxon>
        <taxon>rosids</taxon>
        <taxon>malvids</taxon>
        <taxon>Myrtales</taxon>
        <taxon>Melastomataceae</taxon>
        <taxon>Melastomatoideae</taxon>
        <taxon>Melastomateae</taxon>
        <taxon>Melastoma</taxon>
    </lineage>
</organism>
<accession>A0ACB9R2C0</accession>
<comment type="caution">
    <text evidence="1">The sequence shown here is derived from an EMBL/GenBank/DDBJ whole genome shotgun (WGS) entry which is preliminary data.</text>
</comment>
<reference evidence="2" key="1">
    <citation type="journal article" date="2023" name="Front. Plant Sci.">
        <title>Chromosomal-level genome assembly of Melastoma candidum provides insights into trichome evolution.</title>
        <authorList>
            <person name="Zhong Y."/>
            <person name="Wu W."/>
            <person name="Sun C."/>
            <person name="Zou P."/>
            <person name="Liu Y."/>
            <person name="Dai S."/>
            <person name="Zhou R."/>
        </authorList>
    </citation>
    <scope>NUCLEOTIDE SEQUENCE [LARGE SCALE GENOMIC DNA]</scope>
</reference>
<proteinExistence type="predicted"/>
<gene>
    <name evidence="1" type="ORF">MLD38_011044</name>
</gene>
<sequence length="198" mass="21752">MAAFLCRQLAPSLSRLPNHPLLRPSLIHPLPRPLKHPYSSASPPDQNADFANFKHQEIEGPTVERDLSSLANETRKVLDTMMRTGDSLSKALASLAVLQLSVGAWVSYSSPVGTGQMPLVVTCAASSFPLALAFLLRRSLKPMLFFRKMEEQGRLQILTLALQVSKCFDLFFARVRGVSYACAAGLSAAFFFTLLSRL</sequence>
<protein>
    <submittedName>
        <fullName evidence="1">Uncharacterized protein</fullName>
    </submittedName>
</protein>
<name>A0ACB9R2C0_9MYRT</name>
<evidence type="ECO:0000313" key="2">
    <source>
        <dbReference type="Proteomes" id="UP001057402"/>
    </source>
</evidence>
<dbReference type="EMBL" id="CM042883">
    <property type="protein sequence ID" value="KAI4372860.1"/>
    <property type="molecule type" value="Genomic_DNA"/>
</dbReference>